<dbReference type="EMBL" id="JXXK01000019">
    <property type="protein sequence ID" value="KJF39336.1"/>
    <property type="molecule type" value="Genomic_DNA"/>
</dbReference>
<organism evidence="3 4">
    <name type="scientific">Ruthenibacterium lactatiformans</name>
    <dbReference type="NCBI Taxonomy" id="1550024"/>
    <lineage>
        <taxon>Bacteria</taxon>
        <taxon>Bacillati</taxon>
        <taxon>Bacillota</taxon>
        <taxon>Clostridia</taxon>
        <taxon>Eubacteriales</taxon>
        <taxon>Oscillospiraceae</taxon>
        <taxon>Ruthenibacterium</taxon>
    </lineage>
</organism>
<dbReference type="Proteomes" id="UP000032483">
    <property type="component" value="Unassembled WGS sequence"/>
</dbReference>
<keyword evidence="1" id="KW-0812">Transmembrane</keyword>
<comment type="caution">
    <text evidence="3">The sequence shown here is derived from an EMBL/GenBank/DDBJ whole genome shotgun (WGS) entry which is preliminary data.</text>
</comment>
<sequence length="458" mass="49204">MAEEHKDGFAETVDTAASAAHTVKGAIKAGKAISGAAKGAAAGGPYGAVAGAVWAGRKHIGKIIAVIVILLLLPVLFILMLPGLIFGGLLNAFSPSDTEQPILNSETAIVESANDITFTINSILGEALDDVMVRIEADFASSGADQMEVKNPYSSGLVYNANLIISQYCAARDEDFERISLDDLAAVLRENKEHLYSYTSTRESREATTEDPETGEDTITIEVWMVYTIRYNGESYLADSVFSLTDEQKELAADYASNLSLFLGDGLLQNLVEWTGNSIPSLGDVTFRDGVTPVVYYNQLDERYASQPYGTDNIGGYGCGPTAMAIVVSSLTDDMVDPIKMARWSYENGYWCKSSGSYHALIPAAAEEWGLPVSGCTTSEPQRILDALAEGKLVVAIMSEGHFTSSGHFIVLRGAKDGQIMVADPASYKRSEQLWDLSIILNEASRRAAAGGPFWIIG</sequence>
<dbReference type="RefSeq" id="WP_050005796.1">
    <property type="nucleotide sequence ID" value="NZ_JXXK01000019.1"/>
</dbReference>
<evidence type="ECO:0000259" key="2">
    <source>
        <dbReference type="Pfam" id="PF13529"/>
    </source>
</evidence>
<dbReference type="Pfam" id="PF13529">
    <property type="entry name" value="Peptidase_C39_2"/>
    <property type="match status" value="1"/>
</dbReference>
<evidence type="ECO:0000313" key="3">
    <source>
        <dbReference type="EMBL" id="KJF39336.1"/>
    </source>
</evidence>
<dbReference type="GeneID" id="42857455"/>
<reference evidence="3" key="1">
    <citation type="submission" date="2015-02" db="EMBL/GenBank/DDBJ databases">
        <title>A novel member of the family Ruminococcaceae isolated from human feces.</title>
        <authorList>
            <person name="Shkoporov A.N."/>
            <person name="Chaplin A.V."/>
            <person name="Motuzova O.V."/>
            <person name="Kafarskaia L.I."/>
            <person name="Khokhlova E.V."/>
            <person name="Efimov B.A."/>
        </authorList>
    </citation>
    <scope>NUCLEOTIDE SEQUENCE [LARGE SCALE GENOMIC DNA]</scope>
    <source>
        <strain evidence="3">585-1</strain>
    </source>
</reference>
<keyword evidence="1" id="KW-0472">Membrane</keyword>
<gene>
    <name evidence="3" type="ORF">TQ39_12820</name>
</gene>
<keyword evidence="4" id="KW-1185">Reference proteome</keyword>
<evidence type="ECO:0000256" key="1">
    <source>
        <dbReference type="SAM" id="Phobius"/>
    </source>
</evidence>
<feature type="transmembrane region" description="Helical" evidence="1">
    <location>
        <begin position="63"/>
        <end position="90"/>
    </location>
</feature>
<feature type="domain" description="Peptidase C39-like" evidence="2">
    <location>
        <begin position="294"/>
        <end position="426"/>
    </location>
</feature>
<name>A0A0D8IYG9_9FIRM</name>
<keyword evidence="1" id="KW-1133">Transmembrane helix</keyword>
<dbReference type="AlphaFoldDB" id="A0A0D8IYG9"/>
<protein>
    <recommendedName>
        <fullName evidence="2">Peptidase C39-like domain-containing protein</fullName>
    </recommendedName>
</protein>
<evidence type="ECO:0000313" key="4">
    <source>
        <dbReference type="Proteomes" id="UP000032483"/>
    </source>
</evidence>
<dbReference type="Gene3D" id="3.90.70.10">
    <property type="entry name" value="Cysteine proteinases"/>
    <property type="match status" value="1"/>
</dbReference>
<accession>A0A0D8IYG9</accession>
<proteinExistence type="predicted"/>
<dbReference type="PATRIC" id="fig|1550024.3.peg.2928"/>
<dbReference type="InterPro" id="IPR039564">
    <property type="entry name" value="Peptidase_C39-like"/>
</dbReference>